<protein>
    <submittedName>
        <fullName evidence="1">Uncharacterized protein</fullName>
    </submittedName>
</protein>
<proteinExistence type="predicted"/>
<name>G3IEH2_CRIGR</name>
<dbReference type="EMBL" id="JH002198">
    <property type="protein sequence ID" value="EGW05878.1"/>
    <property type="molecule type" value="Genomic_DNA"/>
</dbReference>
<sequence>MSSHQLHLSFLVLSHIICSDHLLREQLLFQKCQSAAPLASESRLLQPVLQAP</sequence>
<organism evidence="1 2">
    <name type="scientific">Cricetulus griseus</name>
    <name type="common">Chinese hamster</name>
    <name type="synonym">Cricetulus barabensis griseus</name>
    <dbReference type="NCBI Taxonomy" id="10029"/>
    <lineage>
        <taxon>Eukaryota</taxon>
        <taxon>Metazoa</taxon>
        <taxon>Chordata</taxon>
        <taxon>Craniata</taxon>
        <taxon>Vertebrata</taxon>
        <taxon>Euteleostomi</taxon>
        <taxon>Mammalia</taxon>
        <taxon>Eutheria</taxon>
        <taxon>Euarchontoglires</taxon>
        <taxon>Glires</taxon>
        <taxon>Rodentia</taxon>
        <taxon>Myomorpha</taxon>
        <taxon>Muroidea</taxon>
        <taxon>Cricetidae</taxon>
        <taxon>Cricetinae</taxon>
        <taxon>Cricetulus</taxon>
    </lineage>
</organism>
<evidence type="ECO:0000313" key="2">
    <source>
        <dbReference type="Proteomes" id="UP000001075"/>
    </source>
</evidence>
<dbReference type="Proteomes" id="UP000001075">
    <property type="component" value="Unassembled WGS sequence"/>
</dbReference>
<reference evidence="2" key="1">
    <citation type="journal article" date="2011" name="Nat. Biotechnol.">
        <title>The genomic sequence of the Chinese hamster ovary (CHO)-K1 cell line.</title>
        <authorList>
            <person name="Xu X."/>
            <person name="Nagarajan H."/>
            <person name="Lewis N.E."/>
            <person name="Pan S."/>
            <person name="Cai Z."/>
            <person name="Liu X."/>
            <person name="Chen W."/>
            <person name="Xie M."/>
            <person name="Wang W."/>
            <person name="Hammond S."/>
            <person name="Andersen M.R."/>
            <person name="Neff N."/>
            <person name="Passarelli B."/>
            <person name="Koh W."/>
            <person name="Fan H.C."/>
            <person name="Wang J."/>
            <person name="Gui Y."/>
            <person name="Lee K.H."/>
            <person name="Betenbaugh M.J."/>
            <person name="Quake S.R."/>
            <person name="Famili I."/>
            <person name="Palsson B.O."/>
            <person name="Wang J."/>
        </authorList>
    </citation>
    <scope>NUCLEOTIDE SEQUENCE [LARGE SCALE GENOMIC DNA]</scope>
    <source>
        <strain evidence="2">CHO K1 cell line</strain>
    </source>
</reference>
<dbReference type="AlphaFoldDB" id="G3IEH2"/>
<dbReference type="InParanoid" id="G3IEH2"/>
<accession>G3IEH2</accession>
<evidence type="ECO:0000313" key="1">
    <source>
        <dbReference type="EMBL" id="EGW05878.1"/>
    </source>
</evidence>
<gene>
    <name evidence="1" type="ORF">I79_022119</name>
</gene>